<accession>A0ABQ5QMX4</accession>
<keyword evidence="2" id="KW-1185">Reference proteome</keyword>
<organism evidence="1 2">
    <name type="scientific">Phytohabitans aurantiacus</name>
    <dbReference type="NCBI Taxonomy" id="3016789"/>
    <lineage>
        <taxon>Bacteria</taxon>
        <taxon>Bacillati</taxon>
        <taxon>Actinomycetota</taxon>
        <taxon>Actinomycetes</taxon>
        <taxon>Micromonosporales</taxon>
        <taxon>Micromonosporaceae</taxon>
    </lineage>
</organism>
<protein>
    <recommendedName>
        <fullName evidence="3">Inorganic diphosphatase</fullName>
    </recommendedName>
</protein>
<gene>
    <name evidence="1" type="ORF">Pa4123_13110</name>
</gene>
<name>A0ABQ5QMX4_9ACTN</name>
<evidence type="ECO:0000313" key="1">
    <source>
        <dbReference type="EMBL" id="GLH96038.1"/>
    </source>
</evidence>
<dbReference type="EMBL" id="BSDI01000005">
    <property type="protein sequence ID" value="GLH96038.1"/>
    <property type="molecule type" value="Genomic_DNA"/>
</dbReference>
<comment type="caution">
    <text evidence="1">The sequence shown here is derived from an EMBL/GenBank/DDBJ whole genome shotgun (WGS) entry which is preliminary data.</text>
</comment>
<evidence type="ECO:0000313" key="2">
    <source>
        <dbReference type="Proteomes" id="UP001144280"/>
    </source>
</evidence>
<dbReference type="RefSeq" id="WP_281893162.1">
    <property type="nucleotide sequence ID" value="NZ_BSDI01000005.1"/>
</dbReference>
<evidence type="ECO:0008006" key="3">
    <source>
        <dbReference type="Google" id="ProtNLM"/>
    </source>
</evidence>
<sequence>MSYPELSDADQRVSGAATETFVLVKDRTADDWRTGTVGVLIDTDVVMVPAPPKGLLDHGEQVDLILCGPPNGHGPAPECVGGRRAVVLRLTGGRAVVGYVQLDRGTRHPALNVTRPDKERLVDALAGCGGDYWSAMDGVGIVRDPRPPFKAGTLWSPSDLDSVAHGFAGGPLETKEREYQTLGELGTDACCPTKCCKRSLFPR</sequence>
<dbReference type="Proteomes" id="UP001144280">
    <property type="component" value="Unassembled WGS sequence"/>
</dbReference>
<proteinExistence type="predicted"/>
<reference evidence="1" key="1">
    <citation type="submission" date="2022-12" db="EMBL/GenBank/DDBJ databases">
        <title>New Phytohabitans aurantiacus sp. RD004123 nov., an actinomycete isolated from soil.</title>
        <authorList>
            <person name="Triningsih D.W."/>
            <person name="Harunari E."/>
            <person name="Igarashi Y."/>
        </authorList>
    </citation>
    <scope>NUCLEOTIDE SEQUENCE</scope>
    <source>
        <strain evidence="1">RD004123</strain>
    </source>
</reference>